<dbReference type="EMBL" id="JAUSRL010000002">
    <property type="protein sequence ID" value="MDP9959161.1"/>
    <property type="molecule type" value="Genomic_DNA"/>
</dbReference>
<protein>
    <submittedName>
        <fullName evidence="1">Uncharacterized protein</fullName>
    </submittedName>
</protein>
<name>A0ABT9SIB4_9FLAO</name>
<evidence type="ECO:0000313" key="2">
    <source>
        <dbReference type="Proteomes" id="UP001235513"/>
    </source>
</evidence>
<gene>
    <name evidence="1" type="ORF">J2T04_001040</name>
</gene>
<dbReference type="RefSeq" id="WP_306841774.1">
    <property type="nucleotide sequence ID" value="NZ_JAUSRL010000002.1"/>
</dbReference>
<comment type="caution">
    <text evidence="1">The sequence shown here is derived from an EMBL/GenBank/DDBJ whole genome shotgun (WGS) entry which is preliminary data.</text>
</comment>
<evidence type="ECO:0000313" key="1">
    <source>
        <dbReference type="EMBL" id="MDP9959161.1"/>
    </source>
</evidence>
<organism evidence="1 2">
    <name type="scientific">Chryseobacterium lathyri</name>
    <dbReference type="NCBI Taxonomy" id="395933"/>
    <lineage>
        <taxon>Bacteria</taxon>
        <taxon>Pseudomonadati</taxon>
        <taxon>Bacteroidota</taxon>
        <taxon>Flavobacteriia</taxon>
        <taxon>Flavobacteriales</taxon>
        <taxon>Weeksellaceae</taxon>
        <taxon>Chryseobacterium group</taxon>
        <taxon>Chryseobacterium</taxon>
    </lineage>
</organism>
<keyword evidence="2" id="KW-1185">Reference proteome</keyword>
<reference evidence="1 2" key="1">
    <citation type="submission" date="2023-07" db="EMBL/GenBank/DDBJ databases">
        <title>Sorghum-associated microbial communities from plants grown in Nebraska, USA.</title>
        <authorList>
            <person name="Schachtman D."/>
        </authorList>
    </citation>
    <scope>NUCLEOTIDE SEQUENCE [LARGE SCALE GENOMIC DNA]</scope>
    <source>
        <strain evidence="1 2">CC351</strain>
    </source>
</reference>
<sequence length="91" mass="10669">MCDDLQVSYPKDFKWSSWHVSCTCFLMMTLKTQSELITEINNGQNFSSEASENFIANTPGNFNAWLSENRESLEKRKSKPYFLEENKKFVK</sequence>
<accession>A0ABT9SIB4</accession>
<proteinExistence type="predicted"/>
<dbReference type="Proteomes" id="UP001235513">
    <property type="component" value="Unassembled WGS sequence"/>
</dbReference>